<evidence type="ECO:0000259" key="3">
    <source>
        <dbReference type="Pfam" id="PF01480"/>
    </source>
</evidence>
<keyword evidence="2" id="KW-0732">Signal</keyword>
<evidence type="ECO:0000313" key="5">
    <source>
        <dbReference type="Proteomes" id="UP000000305"/>
    </source>
</evidence>
<dbReference type="KEGG" id="dpx:DAPPUDRAFT_8235"/>
<feature type="signal peptide" evidence="2">
    <location>
        <begin position="1"/>
        <end position="24"/>
    </location>
</feature>
<dbReference type="GO" id="GO:0003723">
    <property type="term" value="F:RNA binding"/>
    <property type="evidence" value="ECO:0007669"/>
    <property type="project" value="UniProtKB-KW"/>
</dbReference>
<proteinExistence type="predicted"/>
<evidence type="ECO:0000313" key="4">
    <source>
        <dbReference type="EMBL" id="EFX73570.1"/>
    </source>
</evidence>
<keyword evidence="1" id="KW-0694">RNA-binding</keyword>
<dbReference type="AlphaFoldDB" id="E9H3S3"/>
<dbReference type="PhylomeDB" id="E9H3S3"/>
<dbReference type="EMBL" id="GL732589">
    <property type="protein sequence ID" value="EFX73570.1"/>
    <property type="molecule type" value="Genomic_DNA"/>
</dbReference>
<dbReference type="Pfam" id="PF01480">
    <property type="entry name" value="PWI"/>
    <property type="match status" value="1"/>
</dbReference>
<dbReference type="PANTHER" id="PTHR14398:SF0">
    <property type="entry name" value="ZINC FINGER PROTEIN SWM"/>
    <property type="match status" value="1"/>
</dbReference>
<evidence type="ECO:0000256" key="1">
    <source>
        <dbReference type="ARBA" id="ARBA00022884"/>
    </source>
</evidence>
<feature type="non-terminal residue" evidence="4">
    <location>
        <position position="1"/>
    </location>
</feature>
<evidence type="ECO:0000256" key="2">
    <source>
        <dbReference type="SAM" id="SignalP"/>
    </source>
</evidence>
<dbReference type="Proteomes" id="UP000000305">
    <property type="component" value="Unassembled WGS sequence"/>
</dbReference>
<dbReference type="PANTHER" id="PTHR14398">
    <property type="entry name" value="RNA RECOGNITION RRM/RNP DOMAIN"/>
    <property type="match status" value="1"/>
</dbReference>
<organism evidence="4 5">
    <name type="scientific">Daphnia pulex</name>
    <name type="common">Water flea</name>
    <dbReference type="NCBI Taxonomy" id="6669"/>
    <lineage>
        <taxon>Eukaryota</taxon>
        <taxon>Metazoa</taxon>
        <taxon>Ecdysozoa</taxon>
        <taxon>Arthropoda</taxon>
        <taxon>Crustacea</taxon>
        <taxon>Branchiopoda</taxon>
        <taxon>Diplostraca</taxon>
        <taxon>Cladocera</taxon>
        <taxon>Anomopoda</taxon>
        <taxon>Daphniidae</taxon>
        <taxon>Daphnia</taxon>
    </lineage>
</organism>
<accession>E9H3S3</accession>
<sequence length="79" mass="9178">KMMIENPEALKLWLTAALAPLCDADPVVLAKHVFAQLKKEKSETELRQSIRKKLFLVLYEKTPEFIDKLFVTLENKSYL</sequence>
<dbReference type="HOGENOM" id="CLU_203580_0_0_1"/>
<dbReference type="InParanoid" id="E9H3S3"/>
<feature type="domain" description="PWI" evidence="3">
    <location>
        <begin position="8"/>
        <end position="76"/>
    </location>
</feature>
<dbReference type="eggNOG" id="KOG2135">
    <property type="taxonomic scope" value="Eukaryota"/>
</dbReference>
<feature type="chain" id="PRO_5003237727" description="PWI domain-containing protein" evidence="2">
    <location>
        <begin position="25"/>
        <end position="79"/>
    </location>
</feature>
<gene>
    <name evidence="4" type="ORF">DAPPUDRAFT_8235</name>
</gene>
<reference evidence="4 5" key="1">
    <citation type="journal article" date="2011" name="Science">
        <title>The ecoresponsive genome of Daphnia pulex.</title>
        <authorList>
            <person name="Colbourne J.K."/>
            <person name="Pfrender M.E."/>
            <person name="Gilbert D."/>
            <person name="Thomas W.K."/>
            <person name="Tucker A."/>
            <person name="Oakley T.H."/>
            <person name="Tokishita S."/>
            <person name="Aerts A."/>
            <person name="Arnold G.J."/>
            <person name="Basu M.K."/>
            <person name="Bauer D.J."/>
            <person name="Caceres C.E."/>
            <person name="Carmel L."/>
            <person name="Casola C."/>
            <person name="Choi J.H."/>
            <person name="Detter J.C."/>
            <person name="Dong Q."/>
            <person name="Dusheyko S."/>
            <person name="Eads B.D."/>
            <person name="Frohlich T."/>
            <person name="Geiler-Samerotte K.A."/>
            <person name="Gerlach D."/>
            <person name="Hatcher P."/>
            <person name="Jogdeo S."/>
            <person name="Krijgsveld J."/>
            <person name="Kriventseva E.V."/>
            <person name="Kultz D."/>
            <person name="Laforsch C."/>
            <person name="Lindquist E."/>
            <person name="Lopez J."/>
            <person name="Manak J.R."/>
            <person name="Muller J."/>
            <person name="Pangilinan J."/>
            <person name="Patwardhan R.P."/>
            <person name="Pitluck S."/>
            <person name="Pritham E.J."/>
            <person name="Rechtsteiner A."/>
            <person name="Rho M."/>
            <person name="Rogozin I.B."/>
            <person name="Sakarya O."/>
            <person name="Salamov A."/>
            <person name="Schaack S."/>
            <person name="Shapiro H."/>
            <person name="Shiga Y."/>
            <person name="Skalitzky C."/>
            <person name="Smith Z."/>
            <person name="Souvorov A."/>
            <person name="Sung W."/>
            <person name="Tang Z."/>
            <person name="Tsuchiya D."/>
            <person name="Tu H."/>
            <person name="Vos H."/>
            <person name="Wang M."/>
            <person name="Wolf Y.I."/>
            <person name="Yamagata H."/>
            <person name="Yamada T."/>
            <person name="Ye Y."/>
            <person name="Shaw J.R."/>
            <person name="Andrews J."/>
            <person name="Crease T.J."/>
            <person name="Tang H."/>
            <person name="Lucas S.M."/>
            <person name="Robertson H.M."/>
            <person name="Bork P."/>
            <person name="Koonin E.V."/>
            <person name="Zdobnov E.M."/>
            <person name="Grigoriev I.V."/>
            <person name="Lynch M."/>
            <person name="Boore J.L."/>
        </authorList>
    </citation>
    <scope>NUCLEOTIDE SEQUENCE [LARGE SCALE GENOMIC DNA]</scope>
</reference>
<keyword evidence="5" id="KW-1185">Reference proteome</keyword>
<feature type="non-terminal residue" evidence="4">
    <location>
        <position position="79"/>
    </location>
</feature>
<dbReference type="InterPro" id="IPR045137">
    <property type="entry name" value="RBM26/27"/>
</dbReference>
<protein>
    <recommendedName>
        <fullName evidence="3">PWI domain-containing protein</fullName>
    </recommendedName>
</protein>
<dbReference type="InterPro" id="IPR002483">
    <property type="entry name" value="PWI_dom"/>
</dbReference>
<dbReference type="OrthoDB" id="443401at2759"/>
<name>E9H3S3_DAPPU</name>
<dbReference type="STRING" id="6669.E9H3S3"/>